<dbReference type="EMBL" id="MCBQ01008906">
    <property type="protein sequence ID" value="RKF74559.1"/>
    <property type="molecule type" value="Genomic_DNA"/>
</dbReference>
<dbReference type="Proteomes" id="UP000283383">
    <property type="component" value="Unassembled WGS sequence"/>
</dbReference>
<name>A0A420IJ35_9PEZI</name>
<evidence type="ECO:0000313" key="2">
    <source>
        <dbReference type="EMBL" id="RKF74559.1"/>
    </source>
</evidence>
<keyword evidence="3" id="KW-1185">Reference proteome</keyword>
<accession>A0A420IJ35</accession>
<evidence type="ECO:0000256" key="1">
    <source>
        <dbReference type="SAM" id="MobiDB-lite"/>
    </source>
</evidence>
<feature type="region of interest" description="Disordered" evidence="1">
    <location>
        <begin position="157"/>
        <end position="184"/>
    </location>
</feature>
<protein>
    <submittedName>
        <fullName evidence="2">Uncharacterized protein</fullName>
    </submittedName>
</protein>
<organism evidence="2 3">
    <name type="scientific">Golovinomyces cichoracearum</name>
    <dbReference type="NCBI Taxonomy" id="62708"/>
    <lineage>
        <taxon>Eukaryota</taxon>
        <taxon>Fungi</taxon>
        <taxon>Dikarya</taxon>
        <taxon>Ascomycota</taxon>
        <taxon>Pezizomycotina</taxon>
        <taxon>Leotiomycetes</taxon>
        <taxon>Erysiphales</taxon>
        <taxon>Erysiphaceae</taxon>
        <taxon>Golovinomyces</taxon>
    </lineage>
</organism>
<proteinExistence type="predicted"/>
<evidence type="ECO:0000313" key="3">
    <source>
        <dbReference type="Proteomes" id="UP000283383"/>
    </source>
</evidence>
<dbReference type="AlphaFoldDB" id="A0A420IJ35"/>
<sequence length="184" mass="21486">MNETGEKRLKTSIKNEEKYYGRAQEQLRRDHARDERIDWVTTLSPTEAVMLSVVVSAFLNGINDDQVRTTVLMRSTSISKSLCTAYEAAEDVRSSLERLQEVERERDEKRELEAFRSRYSEGWNRPLNSDLAGLDRRRDRMTGPEINIVGQQRLQTGVASRNWESQTNRQPEAYYNQRQNQMVP</sequence>
<comment type="caution">
    <text evidence="2">The sequence shown here is derived from an EMBL/GenBank/DDBJ whole genome shotgun (WGS) entry which is preliminary data.</text>
</comment>
<gene>
    <name evidence="2" type="ORF">GcM3_089023</name>
</gene>
<feature type="non-terminal residue" evidence="2">
    <location>
        <position position="184"/>
    </location>
</feature>
<reference evidence="2 3" key="1">
    <citation type="journal article" date="2018" name="BMC Genomics">
        <title>Comparative genome analyses reveal sequence features reflecting distinct modes of host-adaptation between dicot and monocot powdery mildew.</title>
        <authorList>
            <person name="Wu Y."/>
            <person name="Ma X."/>
            <person name="Pan Z."/>
            <person name="Kale S.D."/>
            <person name="Song Y."/>
            <person name="King H."/>
            <person name="Zhang Q."/>
            <person name="Presley C."/>
            <person name="Deng X."/>
            <person name="Wei C.I."/>
            <person name="Xiao S."/>
        </authorList>
    </citation>
    <scope>NUCLEOTIDE SEQUENCE [LARGE SCALE GENOMIC DNA]</scope>
    <source>
        <strain evidence="2">UMSG3</strain>
    </source>
</reference>